<dbReference type="InterPro" id="IPR001387">
    <property type="entry name" value="Cro/C1-type_HTH"/>
</dbReference>
<dbReference type="eggNOG" id="ENOG502ZRKX">
    <property type="taxonomic scope" value="Bacteria"/>
</dbReference>
<keyword evidence="3" id="KW-1185">Reference proteome</keyword>
<feature type="domain" description="HTH cro/C1-type" evidence="1">
    <location>
        <begin position="10"/>
        <end position="65"/>
    </location>
</feature>
<dbReference type="GO" id="GO:0003677">
    <property type="term" value="F:DNA binding"/>
    <property type="evidence" value="ECO:0007669"/>
    <property type="project" value="InterPro"/>
</dbReference>
<accession>E0ND89</accession>
<dbReference type="SUPFAM" id="SSF47413">
    <property type="entry name" value="lambda repressor-like DNA-binding domains"/>
    <property type="match status" value="1"/>
</dbReference>
<comment type="caution">
    <text evidence="2">The sequence shown here is derived from an EMBL/GenBank/DDBJ whole genome shotgun (WGS) entry which is preliminary data.</text>
</comment>
<dbReference type="AlphaFoldDB" id="E0ND89"/>
<sequence length="80" mass="9371">MLYEINLVAIKKARLSKGFTMERMAKFLDLDGKSNYYKRENGMTNFKSTELPVLCDVLDLNYEKIFVKSLRKSKRKEVTA</sequence>
<proteinExistence type="predicted"/>
<dbReference type="EMBL" id="AEEG01000002">
    <property type="protein sequence ID" value="EFL96210.1"/>
    <property type="molecule type" value="Genomic_DNA"/>
</dbReference>
<name>E0ND89_PEDAC</name>
<reference evidence="2" key="1">
    <citation type="submission" date="2010-07" db="EMBL/GenBank/DDBJ databases">
        <authorList>
            <person name="Muzny D."/>
            <person name="Qin X."/>
            <person name="Deng J."/>
            <person name="Jiang H."/>
            <person name="Liu Y."/>
            <person name="Qu J."/>
            <person name="Song X.-Z."/>
            <person name="Zhang L."/>
            <person name="Thornton R."/>
            <person name="Coyle M."/>
            <person name="Francisco L."/>
            <person name="Jackson L."/>
            <person name="Javaid M."/>
            <person name="Korchina V."/>
            <person name="Kovar C."/>
            <person name="Mata R."/>
            <person name="Mathew T."/>
            <person name="Ngo R."/>
            <person name="Nguyen L."/>
            <person name="Nguyen N."/>
            <person name="Okwuonu G."/>
            <person name="Ongeri F."/>
            <person name="Pham C."/>
            <person name="Simmons D."/>
            <person name="Wilczek-Boney K."/>
            <person name="Hale W."/>
            <person name="Jakkamsetti A."/>
            <person name="Pham P."/>
            <person name="Ruth R."/>
            <person name="San Lucas F."/>
            <person name="Warren J."/>
            <person name="Zhang J."/>
            <person name="Zhao Z."/>
            <person name="Zhou C."/>
            <person name="Zhu D."/>
            <person name="Lee S."/>
            <person name="Bess C."/>
            <person name="Blankenburg K."/>
            <person name="Forbes L."/>
            <person name="Fu Q."/>
            <person name="Gubbala S."/>
            <person name="Hirani K."/>
            <person name="Jayaseelan J.C."/>
            <person name="Lara F."/>
            <person name="Munidasa M."/>
            <person name="Palculict T."/>
            <person name="Patil S."/>
            <person name="Pu L.-L."/>
            <person name="Saada N."/>
            <person name="Tang L."/>
            <person name="Weissenberger G."/>
            <person name="Zhu Y."/>
            <person name="Hemphill L."/>
            <person name="Shang Y."/>
            <person name="Youmans B."/>
            <person name="Ayvaz T."/>
            <person name="Ross M."/>
            <person name="Santibanez J."/>
            <person name="Aqrawi P."/>
            <person name="Gross S."/>
            <person name="Joshi V."/>
            <person name="Fowler G."/>
            <person name="Nazareth L."/>
            <person name="Reid J."/>
            <person name="Worley K."/>
            <person name="Petrosino J."/>
            <person name="Highlander S."/>
            <person name="Gibbs R."/>
        </authorList>
    </citation>
    <scope>NUCLEOTIDE SEQUENCE [LARGE SCALE GENOMIC DNA]</scope>
    <source>
        <strain evidence="2">DSM 20284</strain>
    </source>
</reference>
<dbReference type="InterPro" id="IPR010982">
    <property type="entry name" value="Lambda_DNA-bd_dom_sf"/>
</dbReference>
<dbReference type="HOGENOM" id="CLU_066192_46_3_9"/>
<evidence type="ECO:0000313" key="3">
    <source>
        <dbReference type="Proteomes" id="UP000004470"/>
    </source>
</evidence>
<evidence type="ECO:0000313" key="2">
    <source>
        <dbReference type="EMBL" id="EFL96210.1"/>
    </source>
</evidence>
<dbReference type="PROSITE" id="PS50943">
    <property type="entry name" value="HTH_CROC1"/>
    <property type="match status" value="1"/>
</dbReference>
<protein>
    <recommendedName>
        <fullName evidence="1">HTH cro/C1-type domain-containing protein</fullName>
    </recommendedName>
</protein>
<dbReference type="Proteomes" id="UP000004470">
    <property type="component" value="Unassembled WGS sequence"/>
</dbReference>
<gene>
    <name evidence="2" type="ORF">HMPREF0623_0261</name>
</gene>
<dbReference type="Gene3D" id="1.10.260.40">
    <property type="entry name" value="lambda repressor-like DNA-binding domains"/>
    <property type="match status" value="1"/>
</dbReference>
<organism evidence="2 3">
    <name type="scientific">Pediococcus acidilactici DSM 20284</name>
    <dbReference type="NCBI Taxonomy" id="862514"/>
    <lineage>
        <taxon>Bacteria</taxon>
        <taxon>Bacillati</taxon>
        <taxon>Bacillota</taxon>
        <taxon>Bacilli</taxon>
        <taxon>Lactobacillales</taxon>
        <taxon>Lactobacillaceae</taxon>
        <taxon>Pediococcus</taxon>
        <taxon>Pediococcus acidilactici group</taxon>
    </lineage>
</organism>
<evidence type="ECO:0000259" key="1">
    <source>
        <dbReference type="PROSITE" id="PS50943"/>
    </source>
</evidence>
<dbReference type="RefSeq" id="WP_004165747.1">
    <property type="nucleotide sequence ID" value="NZ_GL397067.1"/>
</dbReference>